<name>A0A4R0I7R5_9ACTN</name>
<evidence type="ECO:0000256" key="1">
    <source>
        <dbReference type="ARBA" id="ARBA00006247"/>
    </source>
</evidence>
<dbReference type="PANTHER" id="PTHR43808:SF8">
    <property type="entry name" value="PEPTIDASE M20 DIMERISATION DOMAIN-CONTAINING PROTEIN"/>
    <property type="match status" value="1"/>
</dbReference>
<dbReference type="InterPro" id="IPR036264">
    <property type="entry name" value="Bact_exopeptidase_dim_dom"/>
</dbReference>
<keyword evidence="2" id="KW-0479">Metal-binding</keyword>
<keyword evidence="4" id="KW-0862">Zinc</keyword>
<evidence type="ECO:0000313" key="6">
    <source>
        <dbReference type="Proteomes" id="UP000294225"/>
    </source>
</evidence>
<evidence type="ECO:0000256" key="4">
    <source>
        <dbReference type="ARBA" id="ARBA00022833"/>
    </source>
</evidence>
<comment type="caution">
    <text evidence="5">The sequence shown here is derived from an EMBL/GenBank/DDBJ whole genome shotgun (WGS) entry which is preliminary data.</text>
</comment>
<comment type="similarity">
    <text evidence="1">Belongs to the peptidase M20A family.</text>
</comment>
<evidence type="ECO:0000313" key="5">
    <source>
        <dbReference type="EMBL" id="TCC28953.1"/>
    </source>
</evidence>
<dbReference type="InterPro" id="IPR050072">
    <property type="entry name" value="Peptidase_M20A"/>
</dbReference>
<dbReference type="PANTHER" id="PTHR43808">
    <property type="entry name" value="ACETYLORNITHINE DEACETYLASE"/>
    <property type="match status" value="1"/>
</dbReference>
<proteinExistence type="inferred from homology"/>
<keyword evidence="3 5" id="KW-0378">Hydrolase</keyword>
<organism evidence="5 6">
    <name type="scientific">Kribbella speibonae</name>
    <dbReference type="NCBI Taxonomy" id="1572660"/>
    <lineage>
        <taxon>Bacteria</taxon>
        <taxon>Bacillati</taxon>
        <taxon>Actinomycetota</taxon>
        <taxon>Actinomycetes</taxon>
        <taxon>Propionibacteriales</taxon>
        <taxon>Kribbellaceae</taxon>
        <taxon>Kribbella</taxon>
    </lineage>
</organism>
<reference evidence="5 6" key="1">
    <citation type="submission" date="2019-02" db="EMBL/GenBank/DDBJ databases">
        <title>Kribbella capetownensis sp. nov. and Kribbella speibonae sp. nov., isolated from soil.</title>
        <authorList>
            <person name="Curtis S.M."/>
            <person name="Norton I."/>
            <person name="Everest G.J."/>
            <person name="Meyers P.R."/>
        </authorList>
    </citation>
    <scope>NUCLEOTIDE SEQUENCE [LARGE SCALE GENOMIC DNA]</scope>
    <source>
        <strain evidence="5 6">YM55</strain>
    </source>
</reference>
<gene>
    <name evidence="5" type="ORF">E0H92_43000</name>
</gene>
<dbReference type="Gene3D" id="3.40.630.10">
    <property type="entry name" value="Zn peptidases"/>
    <property type="match status" value="2"/>
</dbReference>
<dbReference type="RefSeq" id="WP_131500371.1">
    <property type="nucleotide sequence ID" value="NZ_SJKC01000010.1"/>
</dbReference>
<dbReference type="SUPFAM" id="SSF53187">
    <property type="entry name" value="Zn-dependent exopeptidases"/>
    <property type="match status" value="1"/>
</dbReference>
<dbReference type="EMBL" id="SJKC01000010">
    <property type="protein sequence ID" value="TCC28953.1"/>
    <property type="molecule type" value="Genomic_DNA"/>
</dbReference>
<evidence type="ECO:0000256" key="2">
    <source>
        <dbReference type="ARBA" id="ARBA00022723"/>
    </source>
</evidence>
<evidence type="ECO:0000256" key="3">
    <source>
        <dbReference type="ARBA" id="ARBA00022801"/>
    </source>
</evidence>
<dbReference type="Gene3D" id="3.30.70.360">
    <property type="match status" value="1"/>
</dbReference>
<dbReference type="Proteomes" id="UP000294225">
    <property type="component" value="Unassembled WGS sequence"/>
</dbReference>
<protein>
    <submittedName>
        <fullName evidence="5">M20/M25/M40 family metallo-hydrolase</fullName>
    </submittedName>
</protein>
<dbReference type="AlphaFoldDB" id="A0A4R0I7R5"/>
<dbReference type="GO" id="GO:0016787">
    <property type="term" value="F:hydrolase activity"/>
    <property type="evidence" value="ECO:0007669"/>
    <property type="project" value="UniProtKB-KW"/>
</dbReference>
<dbReference type="SUPFAM" id="SSF55031">
    <property type="entry name" value="Bacterial exopeptidase dimerisation domain"/>
    <property type="match status" value="1"/>
</dbReference>
<accession>A0A4R0I7R5</accession>
<sequence>MTSEQAVARVMEHVTRDRLAEAICGMVDIPSPTGAEGRIAAWIVDRLTNHGVAAQLQPLDDLQANAVGTVPGGAGPSTLLYAPLDTFTTGDPAYDVPSAALAMRPDMLPRAVVSGDLVQGLGAGNPKGHAACVLATLEALARSGVELPGDVVGGFGAGGMPSFALDGAGVPGRQNTGHGVGAAFLLERGFSTDHAVIAKPGWNVSHEEVGLVWLDVLVPGIHTYAGSRHRLPYRNAVALAGEVAGHLESWLDEYADRHEHATMRPQGIVSSISGGSDRLAAATAALVRLRLDLRITTAQTPAGVTREVRAEVERVGEKLGADLRVTQVAAVPASHTSPGAAIVRAAVGAWEAVAGERHVPIMANSGATDANILRMRGVPTARVGMPKVPLTPAGEPPDFTAGMNLADLREMRRLVEVLVRTVLFVEGN</sequence>